<organism evidence="2 3">
    <name type="scientific">Actinoplanes sandaracinus</name>
    <dbReference type="NCBI Taxonomy" id="3045177"/>
    <lineage>
        <taxon>Bacteria</taxon>
        <taxon>Bacillati</taxon>
        <taxon>Actinomycetota</taxon>
        <taxon>Actinomycetes</taxon>
        <taxon>Micromonosporales</taxon>
        <taxon>Micromonosporaceae</taxon>
        <taxon>Actinoplanes</taxon>
    </lineage>
</organism>
<keyword evidence="3" id="KW-1185">Reference proteome</keyword>
<name>A0ABT6WQ58_9ACTN</name>
<reference evidence="2 3" key="1">
    <citation type="submission" date="2023-05" db="EMBL/GenBank/DDBJ databases">
        <title>Actinoplanes sp. NEAU-A12 genome sequencing.</title>
        <authorList>
            <person name="Wang Z.-S."/>
        </authorList>
    </citation>
    <scope>NUCLEOTIDE SEQUENCE [LARGE SCALE GENOMIC DNA]</scope>
    <source>
        <strain evidence="2 3">NEAU-A12</strain>
    </source>
</reference>
<evidence type="ECO:0000256" key="1">
    <source>
        <dbReference type="SAM" id="MobiDB-lite"/>
    </source>
</evidence>
<accession>A0ABT6WQ58</accession>
<feature type="region of interest" description="Disordered" evidence="1">
    <location>
        <begin position="92"/>
        <end position="116"/>
    </location>
</feature>
<dbReference type="Proteomes" id="UP001241758">
    <property type="component" value="Unassembled WGS sequence"/>
</dbReference>
<dbReference type="InterPro" id="IPR010093">
    <property type="entry name" value="SinI_DNA-bd"/>
</dbReference>
<sequence>MTPPPRDTTAGLVPEIFTIDEAAVILRVKKSWLEKKAAARRIPFSMLGGSYHFSPAHLWQIFNEFEQKSESSTPSAPQPILAVRRKRRDHIETADPRVVPLRPRPPRNRLQNQIAA</sequence>
<gene>
    <name evidence="2" type="ORF">QLQ12_24980</name>
</gene>
<comment type="caution">
    <text evidence="2">The sequence shown here is derived from an EMBL/GenBank/DDBJ whole genome shotgun (WGS) entry which is preliminary data.</text>
</comment>
<protein>
    <submittedName>
        <fullName evidence="2">Helix-turn-helix domain-containing protein</fullName>
    </submittedName>
</protein>
<dbReference type="EMBL" id="JASCTH010000017">
    <property type="protein sequence ID" value="MDI6101877.1"/>
    <property type="molecule type" value="Genomic_DNA"/>
</dbReference>
<dbReference type="RefSeq" id="WP_282762876.1">
    <property type="nucleotide sequence ID" value="NZ_JASCTH010000017.1"/>
</dbReference>
<dbReference type="NCBIfam" id="TIGR01764">
    <property type="entry name" value="excise"/>
    <property type="match status" value="1"/>
</dbReference>
<proteinExistence type="predicted"/>
<evidence type="ECO:0000313" key="2">
    <source>
        <dbReference type="EMBL" id="MDI6101877.1"/>
    </source>
</evidence>
<evidence type="ECO:0000313" key="3">
    <source>
        <dbReference type="Proteomes" id="UP001241758"/>
    </source>
</evidence>